<dbReference type="Proteomes" id="UP000319514">
    <property type="component" value="Unassembled WGS sequence"/>
</dbReference>
<keyword evidence="1" id="KW-1133">Transmembrane helix</keyword>
<dbReference type="RefSeq" id="WP_141786786.1">
    <property type="nucleotide sequence ID" value="NZ_BAAAKX010000006.1"/>
</dbReference>
<feature type="transmembrane region" description="Helical" evidence="1">
    <location>
        <begin position="12"/>
        <end position="31"/>
    </location>
</feature>
<sequence length="84" mass="9533">MGAAQVWRRVRSELLGLVVVGFIVFALPHLIDSLSHFHVQDVLGFAAVWFAVALIRTGIGVLWRRRSKKDRYALEESTVNRSSR</sequence>
<evidence type="ECO:0000313" key="2">
    <source>
        <dbReference type="EMBL" id="TQL58677.1"/>
    </source>
</evidence>
<evidence type="ECO:0000313" key="3">
    <source>
        <dbReference type="Proteomes" id="UP000319514"/>
    </source>
</evidence>
<accession>A0A542ZEE5</accession>
<gene>
    <name evidence="2" type="ORF">FB474_0011</name>
</gene>
<protein>
    <submittedName>
        <fullName evidence="2">Uncharacterized protein</fullName>
    </submittedName>
</protein>
<keyword evidence="1" id="KW-0812">Transmembrane</keyword>
<feature type="transmembrane region" description="Helical" evidence="1">
    <location>
        <begin position="43"/>
        <end position="63"/>
    </location>
</feature>
<evidence type="ECO:0000256" key="1">
    <source>
        <dbReference type="SAM" id="Phobius"/>
    </source>
</evidence>
<comment type="caution">
    <text evidence="2">The sequence shown here is derived from an EMBL/GenBank/DDBJ whole genome shotgun (WGS) entry which is preliminary data.</text>
</comment>
<reference evidence="2 3" key="1">
    <citation type="submission" date="2019-06" db="EMBL/GenBank/DDBJ databases">
        <title>Sequencing the genomes of 1000 actinobacteria strains.</title>
        <authorList>
            <person name="Klenk H.-P."/>
        </authorList>
    </citation>
    <scope>NUCLEOTIDE SEQUENCE [LARGE SCALE GENOMIC DNA]</scope>
    <source>
        <strain evidence="2 3">DSM 18082</strain>
    </source>
</reference>
<keyword evidence="1" id="KW-0472">Membrane</keyword>
<dbReference type="EMBL" id="VFOQ01000001">
    <property type="protein sequence ID" value="TQL58677.1"/>
    <property type="molecule type" value="Genomic_DNA"/>
</dbReference>
<name>A0A542ZEE5_9MICO</name>
<organism evidence="2 3">
    <name type="scientific">Oryzihumus leptocrescens</name>
    <dbReference type="NCBI Taxonomy" id="297536"/>
    <lineage>
        <taxon>Bacteria</taxon>
        <taxon>Bacillati</taxon>
        <taxon>Actinomycetota</taxon>
        <taxon>Actinomycetes</taxon>
        <taxon>Micrococcales</taxon>
        <taxon>Intrasporangiaceae</taxon>
        <taxon>Oryzihumus</taxon>
    </lineage>
</organism>
<proteinExistence type="predicted"/>
<dbReference type="AlphaFoldDB" id="A0A542ZEE5"/>
<keyword evidence="3" id="KW-1185">Reference proteome</keyword>